<name>A0AAE1KWN8_PETCI</name>
<feature type="region of interest" description="Disordered" evidence="1">
    <location>
        <begin position="63"/>
        <end position="97"/>
    </location>
</feature>
<accession>A0AAE1KWN8</accession>
<feature type="compositionally biased region" description="Pro residues" evidence="1">
    <location>
        <begin position="86"/>
        <end position="97"/>
    </location>
</feature>
<protein>
    <recommendedName>
        <fullName evidence="4">Ubiquinol-cytochrome-c reductase complex assembly factor 3</fullName>
    </recommendedName>
</protein>
<evidence type="ECO:0000313" key="3">
    <source>
        <dbReference type="Proteomes" id="UP001286313"/>
    </source>
</evidence>
<gene>
    <name evidence="2" type="ORF">Pcinc_011146</name>
</gene>
<proteinExistence type="predicted"/>
<evidence type="ECO:0000256" key="1">
    <source>
        <dbReference type="SAM" id="MobiDB-lite"/>
    </source>
</evidence>
<dbReference type="EMBL" id="JAWQEG010000870">
    <property type="protein sequence ID" value="KAK3884590.1"/>
    <property type="molecule type" value="Genomic_DNA"/>
</dbReference>
<sequence length="97" mass="10685">MAASLKSLVYVSSFVSLGYILMRVVERDPEEILKQLPEGQQVDYRNESQKRKAAFMQVLKNASEGDDPEVAIRKAKLTLSTMDSTPAPPPPTSSQSS</sequence>
<comment type="caution">
    <text evidence="2">The sequence shown here is derived from an EMBL/GenBank/DDBJ whole genome shotgun (WGS) entry which is preliminary data.</text>
</comment>
<dbReference type="Proteomes" id="UP001286313">
    <property type="component" value="Unassembled WGS sequence"/>
</dbReference>
<evidence type="ECO:0008006" key="4">
    <source>
        <dbReference type="Google" id="ProtNLM"/>
    </source>
</evidence>
<organism evidence="2 3">
    <name type="scientific">Petrolisthes cinctipes</name>
    <name type="common">Flat porcelain crab</name>
    <dbReference type="NCBI Taxonomy" id="88211"/>
    <lineage>
        <taxon>Eukaryota</taxon>
        <taxon>Metazoa</taxon>
        <taxon>Ecdysozoa</taxon>
        <taxon>Arthropoda</taxon>
        <taxon>Crustacea</taxon>
        <taxon>Multicrustacea</taxon>
        <taxon>Malacostraca</taxon>
        <taxon>Eumalacostraca</taxon>
        <taxon>Eucarida</taxon>
        <taxon>Decapoda</taxon>
        <taxon>Pleocyemata</taxon>
        <taxon>Anomura</taxon>
        <taxon>Galatheoidea</taxon>
        <taxon>Porcellanidae</taxon>
        <taxon>Petrolisthes</taxon>
    </lineage>
</organism>
<dbReference type="AlphaFoldDB" id="A0AAE1KWN8"/>
<reference evidence="2" key="1">
    <citation type="submission" date="2023-10" db="EMBL/GenBank/DDBJ databases">
        <title>Genome assemblies of two species of porcelain crab, Petrolisthes cinctipes and Petrolisthes manimaculis (Anomura: Porcellanidae).</title>
        <authorList>
            <person name="Angst P."/>
        </authorList>
    </citation>
    <scope>NUCLEOTIDE SEQUENCE</scope>
    <source>
        <strain evidence="2">PB745_01</strain>
        <tissue evidence="2">Gill</tissue>
    </source>
</reference>
<evidence type="ECO:0000313" key="2">
    <source>
        <dbReference type="EMBL" id="KAK3884590.1"/>
    </source>
</evidence>
<keyword evidence="3" id="KW-1185">Reference proteome</keyword>